<evidence type="ECO:0000313" key="10">
    <source>
        <dbReference type="EMBL" id="RAM00048.1"/>
    </source>
</evidence>
<dbReference type="EMBL" id="QLNI01000070">
    <property type="protein sequence ID" value="RAM00048.1"/>
    <property type="molecule type" value="Genomic_DNA"/>
</dbReference>
<evidence type="ECO:0000256" key="6">
    <source>
        <dbReference type="ARBA" id="ARBA00022741"/>
    </source>
</evidence>
<evidence type="ECO:0000313" key="11">
    <source>
        <dbReference type="Proteomes" id="UP000248798"/>
    </source>
</evidence>
<evidence type="ECO:0000313" key="12">
    <source>
        <dbReference type="Proteomes" id="UP000293902"/>
    </source>
</evidence>
<keyword evidence="4" id="KW-0548">Nucleotidyltransferase</keyword>
<dbReference type="PANTHER" id="PTHR32057:SF14">
    <property type="entry name" value="PROTEIN ADENYLYLTRANSFERASE SELO, MITOCHONDRIAL"/>
    <property type="match status" value="1"/>
</dbReference>
<dbReference type="Proteomes" id="UP000248798">
    <property type="component" value="Unassembled WGS sequence"/>
</dbReference>
<organism evidence="10 11">
    <name type="scientific">Desulfobacter hydrogenophilus</name>
    <dbReference type="NCBI Taxonomy" id="2291"/>
    <lineage>
        <taxon>Bacteria</taxon>
        <taxon>Pseudomonadati</taxon>
        <taxon>Thermodesulfobacteriota</taxon>
        <taxon>Desulfobacteria</taxon>
        <taxon>Desulfobacterales</taxon>
        <taxon>Desulfobacteraceae</taxon>
        <taxon>Desulfobacter</taxon>
    </lineage>
</organism>
<dbReference type="AlphaFoldDB" id="A0A328F6E4"/>
<name>A0A328F6E4_9BACT</name>
<evidence type="ECO:0000256" key="2">
    <source>
        <dbReference type="ARBA" id="ARBA00009747"/>
    </source>
</evidence>
<evidence type="ECO:0000313" key="9">
    <source>
        <dbReference type="EMBL" id="QBH15474.1"/>
    </source>
</evidence>
<comment type="cofactor">
    <cofactor evidence="1">
        <name>Mg(2+)</name>
        <dbReference type="ChEBI" id="CHEBI:18420"/>
    </cofactor>
</comment>
<evidence type="ECO:0000256" key="1">
    <source>
        <dbReference type="ARBA" id="ARBA00001946"/>
    </source>
</evidence>
<evidence type="ECO:0000256" key="7">
    <source>
        <dbReference type="ARBA" id="ARBA00022840"/>
    </source>
</evidence>
<evidence type="ECO:0000256" key="3">
    <source>
        <dbReference type="ARBA" id="ARBA00022679"/>
    </source>
</evidence>
<dbReference type="GO" id="GO:0005524">
    <property type="term" value="F:ATP binding"/>
    <property type="evidence" value="ECO:0007669"/>
    <property type="project" value="UniProtKB-KW"/>
</dbReference>
<gene>
    <name evidence="10" type="ORF">DO021_21240</name>
    <name evidence="9" type="ORF">EYB58_00365</name>
</gene>
<comment type="similarity">
    <text evidence="2">Belongs to the SELO family.</text>
</comment>
<keyword evidence="3" id="KW-0808">Transferase</keyword>
<keyword evidence="7" id="KW-0067">ATP-binding</keyword>
<evidence type="ECO:0000256" key="4">
    <source>
        <dbReference type="ARBA" id="ARBA00022695"/>
    </source>
</evidence>
<keyword evidence="8" id="KW-0460">Magnesium</keyword>
<reference evidence="10 11" key="1">
    <citation type="submission" date="2018-06" db="EMBL/GenBank/DDBJ databases">
        <title>Complete Genome Sequence of Desulfobacter hydrogenophilus (DSM3380).</title>
        <authorList>
            <person name="Marietou A."/>
            <person name="Schreiber L."/>
            <person name="Marshall I."/>
            <person name="Jorgensen B."/>
        </authorList>
    </citation>
    <scope>NUCLEOTIDE SEQUENCE [LARGE SCALE GENOMIC DNA]</scope>
    <source>
        <strain evidence="10 11">DSM 3380</strain>
    </source>
</reference>
<evidence type="ECO:0008006" key="13">
    <source>
        <dbReference type="Google" id="ProtNLM"/>
    </source>
</evidence>
<evidence type="ECO:0000256" key="8">
    <source>
        <dbReference type="ARBA" id="ARBA00022842"/>
    </source>
</evidence>
<dbReference type="OrthoDB" id="9773505at2"/>
<reference evidence="9 12" key="2">
    <citation type="submission" date="2019-02" db="EMBL/GenBank/DDBJ databases">
        <title>Complete genome sequence of Desulfobacter hydrogenophilus AcRS1.</title>
        <authorList>
            <person name="Marietou A."/>
            <person name="Lund M.B."/>
            <person name="Marshall I.P.G."/>
            <person name="Schreiber L."/>
            <person name="Jorgensen B."/>
        </authorList>
    </citation>
    <scope>NUCLEOTIDE SEQUENCE [LARGE SCALE GENOMIC DNA]</scope>
    <source>
        <strain evidence="9 12">AcRS1</strain>
    </source>
</reference>
<accession>A0A328F6E4</accession>
<keyword evidence="6" id="KW-0547">Nucleotide-binding</keyword>
<keyword evidence="5" id="KW-0479">Metal-binding</keyword>
<evidence type="ECO:0000256" key="5">
    <source>
        <dbReference type="ARBA" id="ARBA00022723"/>
    </source>
</evidence>
<proteinExistence type="inferred from homology"/>
<dbReference type="GO" id="GO:0046872">
    <property type="term" value="F:metal ion binding"/>
    <property type="evidence" value="ECO:0007669"/>
    <property type="project" value="UniProtKB-KW"/>
</dbReference>
<dbReference type="Proteomes" id="UP000293902">
    <property type="component" value="Chromosome"/>
</dbReference>
<dbReference type="GO" id="GO:0070733">
    <property type="term" value="F:AMPylase activity"/>
    <property type="evidence" value="ECO:0007669"/>
    <property type="project" value="TreeGrafter"/>
</dbReference>
<sequence>MVQPATVKKPELGAASWEAAELFDLSMEDLYSSLFLEVFSGNRFIAGMKPFVTCYGGHQFGSWAGQLGDGRTINLAHLFG</sequence>
<protein>
    <recommendedName>
        <fullName evidence="13">Selenoprotein O</fullName>
    </recommendedName>
</protein>
<keyword evidence="12" id="KW-1185">Reference proteome</keyword>
<dbReference type="PANTHER" id="PTHR32057">
    <property type="entry name" value="PROTEIN ADENYLYLTRANSFERASE SELO, MITOCHONDRIAL"/>
    <property type="match status" value="1"/>
</dbReference>
<dbReference type="RefSeq" id="WP_111960414.1">
    <property type="nucleotide sequence ID" value="NZ_JAAGRP010000081.1"/>
</dbReference>
<dbReference type="Pfam" id="PF02696">
    <property type="entry name" value="SelO"/>
    <property type="match status" value="1"/>
</dbReference>
<dbReference type="EMBL" id="CP036313">
    <property type="protein sequence ID" value="QBH15474.1"/>
    <property type="molecule type" value="Genomic_DNA"/>
</dbReference>
<dbReference type="InterPro" id="IPR003846">
    <property type="entry name" value="SelO"/>
</dbReference>